<accession>A0A3N6LKU3</accession>
<dbReference type="AlphaFoldDB" id="A0A3N6LKU3"/>
<protein>
    <recommendedName>
        <fullName evidence="1">Halobacterial output domain-containing protein</fullName>
    </recommendedName>
</protein>
<keyword evidence="3" id="KW-1185">Reference proteome</keyword>
<dbReference type="InterPro" id="IPR040624">
    <property type="entry name" value="HalOD1"/>
</dbReference>
<reference evidence="2 3" key="1">
    <citation type="submission" date="2018-10" db="EMBL/GenBank/DDBJ databases">
        <title>Natrarchaeobius chitinivorans gen. nov., sp. nov., and Natrarchaeobius haloalkaliphilus sp. nov., alkaliphilic, chitin-utilizing haloarchaea from hypersaline alkaline lakes.</title>
        <authorList>
            <person name="Sorokin D.Y."/>
            <person name="Elcheninov A.G."/>
            <person name="Kostrikina N.A."/>
            <person name="Bale N.J."/>
            <person name="Sinninghe Damste J.S."/>
            <person name="Khijniak T.V."/>
            <person name="Kublanov I.V."/>
            <person name="Toshchakov S.V."/>
        </authorList>
    </citation>
    <scope>NUCLEOTIDE SEQUENCE [LARGE SCALE GENOMIC DNA]</scope>
    <source>
        <strain evidence="2 3">AArcht4T</strain>
    </source>
</reference>
<organism evidence="2 3">
    <name type="scientific">Natrarchaeobius chitinivorans</name>
    <dbReference type="NCBI Taxonomy" id="1679083"/>
    <lineage>
        <taxon>Archaea</taxon>
        <taxon>Methanobacteriati</taxon>
        <taxon>Methanobacteriota</taxon>
        <taxon>Stenosarchaea group</taxon>
        <taxon>Halobacteria</taxon>
        <taxon>Halobacteriales</taxon>
        <taxon>Natrialbaceae</taxon>
        <taxon>Natrarchaeobius</taxon>
    </lineage>
</organism>
<dbReference type="Pfam" id="PF18545">
    <property type="entry name" value="HalOD1"/>
    <property type="match status" value="1"/>
</dbReference>
<feature type="domain" description="Halobacterial output" evidence="1">
    <location>
        <begin position="17"/>
        <end position="84"/>
    </location>
</feature>
<comment type="caution">
    <text evidence="2">The sequence shown here is derived from an EMBL/GenBank/DDBJ whole genome shotgun (WGS) entry which is preliminary data.</text>
</comment>
<dbReference type="Proteomes" id="UP000282323">
    <property type="component" value="Unassembled WGS sequence"/>
</dbReference>
<dbReference type="OrthoDB" id="181456at2157"/>
<dbReference type="EMBL" id="REGA01000038">
    <property type="protein sequence ID" value="RQG89493.1"/>
    <property type="molecule type" value="Genomic_DNA"/>
</dbReference>
<evidence type="ECO:0000313" key="2">
    <source>
        <dbReference type="EMBL" id="RQG89493.1"/>
    </source>
</evidence>
<name>A0A3N6LKU3_NATCH</name>
<gene>
    <name evidence="2" type="ORF">EA473_21935</name>
</gene>
<proteinExistence type="predicted"/>
<dbReference type="RefSeq" id="WP_124197665.1">
    <property type="nucleotide sequence ID" value="NZ_REGA01000038.1"/>
</dbReference>
<sequence>MPTPTESTPHSLDGDVYVRIVETIASKEGCDATELPPIHDVIDPTALEQLFRPTGTSERPEGTVAFRYCDYRVTVTAGGRISVE</sequence>
<evidence type="ECO:0000313" key="3">
    <source>
        <dbReference type="Proteomes" id="UP000282323"/>
    </source>
</evidence>
<evidence type="ECO:0000259" key="1">
    <source>
        <dbReference type="Pfam" id="PF18545"/>
    </source>
</evidence>